<protein>
    <submittedName>
        <fullName evidence="1">Uncharacterized protein</fullName>
    </submittedName>
</protein>
<proteinExistence type="predicted"/>
<dbReference type="EMBL" id="QKUF01000029">
    <property type="protein sequence ID" value="PZW22898.1"/>
    <property type="molecule type" value="Genomic_DNA"/>
</dbReference>
<comment type="caution">
    <text evidence="1">The sequence shown here is derived from an EMBL/GenBank/DDBJ whole genome shotgun (WGS) entry which is preliminary data.</text>
</comment>
<dbReference type="Proteomes" id="UP000248806">
    <property type="component" value="Unassembled WGS sequence"/>
</dbReference>
<keyword evidence="2" id="KW-1185">Reference proteome</keyword>
<reference evidence="1 2" key="1">
    <citation type="submission" date="2018-06" db="EMBL/GenBank/DDBJ databases">
        <title>Genomic Encyclopedia of Archaeal and Bacterial Type Strains, Phase II (KMG-II): from individual species to whole genera.</title>
        <authorList>
            <person name="Goeker M."/>
        </authorList>
    </citation>
    <scope>NUCLEOTIDE SEQUENCE [LARGE SCALE GENOMIC DNA]</scope>
    <source>
        <strain evidence="1 2">ATCC BAA-1881</strain>
    </source>
</reference>
<dbReference type="AlphaFoldDB" id="A0A326TZJ3"/>
<accession>A0A326TZJ3</accession>
<sequence>MGGIGLCFILQDCFTCNAEETVLKSEIERSICKGCVSCETCSPQIPALFHVKRRVVLWNWIRKGRVLVEKARQKWYIDFKRP</sequence>
<evidence type="ECO:0000313" key="1">
    <source>
        <dbReference type="EMBL" id="PZW22898.1"/>
    </source>
</evidence>
<gene>
    <name evidence="1" type="ORF">EI42_05243</name>
</gene>
<name>A0A326TZJ3_THEHA</name>
<organism evidence="1 2">
    <name type="scientific">Thermosporothrix hazakensis</name>
    <dbReference type="NCBI Taxonomy" id="644383"/>
    <lineage>
        <taxon>Bacteria</taxon>
        <taxon>Bacillati</taxon>
        <taxon>Chloroflexota</taxon>
        <taxon>Ktedonobacteria</taxon>
        <taxon>Ktedonobacterales</taxon>
        <taxon>Thermosporotrichaceae</taxon>
        <taxon>Thermosporothrix</taxon>
    </lineage>
</organism>
<evidence type="ECO:0000313" key="2">
    <source>
        <dbReference type="Proteomes" id="UP000248806"/>
    </source>
</evidence>